<dbReference type="Pfam" id="PF04434">
    <property type="entry name" value="SWIM"/>
    <property type="match status" value="1"/>
</dbReference>
<evidence type="ECO:0000256" key="1">
    <source>
        <dbReference type="PROSITE-ProRule" id="PRU00325"/>
    </source>
</evidence>
<comment type="subcellular location">
    <subcellularLocation>
        <location evidence="2">Nucleus</location>
    </subcellularLocation>
</comment>
<dbReference type="EnsemblPlants" id="AET7Gv20888300.1">
    <property type="protein sequence ID" value="AET7Gv20888300.1"/>
    <property type="gene ID" value="AET7Gv20888300"/>
</dbReference>
<dbReference type="InterPro" id="IPR031052">
    <property type="entry name" value="FHY3/FAR1"/>
</dbReference>
<evidence type="ECO:0000313" key="5">
    <source>
        <dbReference type="Proteomes" id="UP000015105"/>
    </source>
</evidence>
<dbReference type="PANTHER" id="PTHR31669">
    <property type="entry name" value="PROTEIN FAR1-RELATED SEQUENCE 10-RELATED"/>
    <property type="match status" value="1"/>
</dbReference>
<protein>
    <recommendedName>
        <fullName evidence="2">Protein FAR1-RELATED SEQUENCE</fullName>
    </recommendedName>
</protein>
<dbReference type="GO" id="GO:0008270">
    <property type="term" value="F:zinc ion binding"/>
    <property type="evidence" value="ECO:0007669"/>
    <property type="project" value="UniProtKB-UniRule"/>
</dbReference>
<evidence type="ECO:0000256" key="2">
    <source>
        <dbReference type="RuleBase" id="RU367018"/>
    </source>
</evidence>
<keyword evidence="2" id="KW-0479">Metal-binding</keyword>
<keyword evidence="1 2" id="KW-0863">Zinc-finger</keyword>
<sequence length="301" mass="34141">MTLVDMILHYENAVVRIRENEARDDCTASQSLPVPVTSSRELEIAASHVFTPANFYMLQADLRKIDGMEIVEIKLGDGSQQYIVAWKNNRKSRFWVEYTPVNSAETIRCSCRRMIRKGLPCKHIFHVLKYLNISEIPKCLVLVRFTKDARLGLPARRTSDLLGFGWTGAAERMKYSEVSVLASEAMHAACKHPTLWDQLQESLKAVIAKSHEYDQLKENLSKKTADLSTCAIEYVDDGEGNIVEVHDPIKVSTKGATKVDENRPMSKNGRPLSYDEIRITCGACKLLRHTKRSKKCKLNKK</sequence>
<name>A0A453SC45_AEGTS</name>
<keyword evidence="5" id="KW-1185">Reference proteome</keyword>
<organism evidence="4 5">
    <name type="scientific">Aegilops tauschii subsp. strangulata</name>
    <name type="common">Goatgrass</name>
    <dbReference type="NCBI Taxonomy" id="200361"/>
    <lineage>
        <taxon>Eukaryota</taxon>
        <taxon>Viridiplantae</taxon>
        <taxon>Streptophyta</taxon>
        <taxon>Embryophyta</taxon>
        <taxon>Tracheophyta</taxon>
        <taxon>Spermatophyta</taxon>
        <taxon>Magnoliopsida</taxon>
        <taxon>Liliopsida</taxon>
        <taxon>Poales</taxon>
        <taxon>Poaceae</taxon>
        <taxon>BOP clade</taxon>
        <taxon>Pooideae</taxon>
        <taxon>Triticodae</taxon>
        <taxon>Triticeae</taxon>
        <taxon>Triticinae</taxon>
        <taxon>Aegilops</taxon>
    </lineage>
</organism>
<dbReference type="InterPro" id="IPR007527">
    <property type="entry name" value="Znf_SWIM"/>
</dbReference>
<comment type="function">
    <text evidence="2">Putative transcription activator involved in regulating light control of development.</text>
</comment>
<reference evidence="4" key="3">
    <citation type="journal article" date="2017" name="Nature">
        <title>Genome sequence of the progenitor of the wheat D genome Aegilops tauschii.</title>
        <authorList>
            <person name="Luo M.C."/>
            <person name="Gu Y.Q."/>
            <person name="Puiu D."/>
            <person name="Wang H."/>
            <person name="Twardziok S.O."/>
            <person name="Deal K.R."/>
            <person name="Huo N."/>
            <person name="Zhu T."/>
            <person name="Wang L."/>
            <person name="Wang Y."/>
            <person name="McGuire P.E."/>
            <person name="Liu S."/>
            <person name="Long H."/>
            <person name="Ramasamy R.K."/>
            <person name="Rodriguez J.C."/>
            <person name="Van S.L."/>
            <person name="Yuan L."/>
            <person name="Wang Z."/>
            <person name="Xia Z."/>
            <person name="Xiao L."/>
            <person name="Anderson O.D."/>
            <person name="Ouyang S."/>
            <person name="Liang Y."/>
            <person name="Zimin A.V."/>
            <person name="Pertea G."/>
            <person name="Qi P."/>
            <person name="Bennetzen J.L."/>
            <person name="Dai X."/>
            <person name="Dawson M.W."/>
            <person name="Muller H.G."/>
            <person name="Kugler K."/>
            <person name="Rivarola-Duarte L."/>
            <person name="Spannagl M."/>
            <person name="Mayer K.F.X."/>
            <person name="Lu F.H."/>
            <person name="Bevan M.W."/>
            <person name="Leroy P."/>
            <person name="Li P."/>
            <person name="You F.M."/>
            <person name="Sun Q."/>
            <person name="Liu Z."/>
            <person name="Lyons E."/>
            <person name="Wicker T."/>
            <person name="Salzberg S.L."/>
            <person name="Devos K.M."/>
            <person name="Dvorak J."/>
        </authorList>
    </citation>
    <scope>NUCLEOTIDE SEQUENCE [LARGE SCALE GENOMIC DNA]</scope>
    <source>
        <strain evidence="4">cv. AL8/78</strain>
    </source>
</reference>
<dbReference type="Gramene" id="AET7Gv20888300.1">
    <property type="protein sequence ID" value="AET7Gv20888300.1"/>
    <property type="gene ID" value="AET7Gv20888300"/>
</dbReference>
<keyword evidence="2" id="KW-0862">Zinc</keyword>
<reference evidence="4" key="5">
    <citation type="journal article" date="2021" name="G3 (Bethesda)">
        <title>Aegilops tauschii genome assembly Aet v5.0 features greater sequence contiguity and improved annotation.</title>
        <authorList>
            <person name="Wang L."/>
            <person name="Zhu T."/>
            <person name="Rodriguez J.C."/>
            <person name="Deal K.R."/>
            <person name="Dubcovsky J."/>
            <person name="McGuire P.E."/>
            <person name="Lux T."/>
            <person name="Spannagl M."/>
            <person name="Mayer K.F.X."/>
            <person name="Baldrich P."/>
            <person name="Meyers B.C."/>
            <person name="Huo N."/>
            <person name="Gu Y.Q."/>
            <person name="Zhou H."/>
            <person name="Devos K.M."/>
            <person name="Bennetzen J.L."/>
            <person name="Unver T."/>
            <person name="Budak H."/>
            <person name="Gulick P.J."/>
            <person name="Galiba G."/>
            <person name="Kalapos B."/>
            <person name="Nelson D.R."/>
            <person name="Li P."/>
            <person name="You F.M."/>
            <person name="Luo M.C."/>
            <person name="Dvorak J."/>
        </authorList>
    </citation>
    <scope>NUCLEOTIDE SEQUENCE [LARGE SCALE GENOMIC DNA]</scope>
    <source>
        <strain evidence="4">cv. AL8/78</strain>
    </source>
</reference>
<dbReference type="GO" id="GO:0005634">
    <property type="term" value="C:nucleus"/>
    <property type="evidence" value="ECO:0007669"/>
    <property type="project" value="UniProtKB-SubCell"/>
</dbReference>
<dbReference type="GO" id="GO:0006355">
    <property type="term" value="P:regulation of DNA-templated transcription"/>
    <property type="evidence" value="ECO:0007669"/>
    <property type="project" value="UniProtKB-UniRule"/>
</dbReference>
<comment type="similarity">
    <text evidence="2">Belongs to the FHY3/FAR1 family.</text>
</comment>
<evidence type="ECO:0000259" key="3">
    <source>
        <dbReference type="PROSITE" id="PS50966"/>
    </source>
</evidence>
<reference evidence="5" key="1">
    <citation type="journal article" date="2014" name="Science">
        <title>Ancient hybridizations among the ancestral genomes of bread wheat.</title>
        <authorList>
            <consortium name="International Wheat Genome Sequencing Consortium,"/>
            <person name="Marcussen T."/>
            <person name="Sandve S.R."/>
            <person name="Heier L."/>
            <person name="Spannagl M."/>
            <person name="Pfeifer M."/>
            <person name="Jakobsen K.S."/>
            <person name="Wulff B.B."/>
            <person name="Steuernagel B."/>
            <person name="Mayer K.F."/>
            <person name="Olsen O.A."/>
        </authorList>
    </citation>
    <scope>NUCLEOTIDE SEQUENCE [LARGE SCALE GENOMIC DNA]</scope>
    <source>
        <strain evidence="5">cv. AL8/78</strain>
    </source>
</reference>
<dbReference type="PROSITE" id="PS50966">
    <property type="entry name" value="ZF_SWIM"/>
    <property type="match status" value="1"/>
</dbReference>
<reference evidence="5" key="2">
    <citation type="journal article" date="2017" name="Nat. Plants">
        <title>The Aegilops tauschii genome reveals multiple impacts of transposons.</title>
        <authorList>
            <person name="Zhao G."/>
            <person name="Zou C."/>
            <person name="Li K."/>
            <person name="Wang K."/>
            <person name="Li T."/>
            <person name="Gao L."/>
            <person name="Zhang X."/>
            <person name="Wang H."/>
            <person name="Yang Z."/>
            <person name="Liu X."/>
            <person name="Jiang W."/>
            <person name="Mao L."/>
            <person name="Kong X."/>
            <person name="Jiao Y."/>
            <person name="Jia J."/>
        </authorList>
    </citation>
    <scope>NUCLEOTIDE SEQUENCE [LARGE SCALE GENOMIC DNA]</scope>
    <source>
        <strain evidence="5">cv. AL8/78</strain>
    </source>
</reference>
<dbReference type="PANTHER" id="PTHR31669:SF292">
    <property type="entry name" value="OS02G0262500 PROTEIN"/>
    <property type="match status" value="1"/>
</dbReference>
<reference evidence="4" key="4">
    <citation type="submission" date="2019-03" db="UniProtKB">
        <authorList>
            <consortium name="EnsemblPlants"/>
        </authorList>
    </citation>
    <scope>IDENTIFICATION</scope>
</reference>
<dbReference type="Proteomes" id="UP000015105">
    <property type="component" value="Chromosome 7D"/>
</dbReference>
<keyword evidence="2" id="KW-0539">Nucleus</keyword>
<evidence type="ECO:0000313" key="4">
    <source>
        <dbReference type="EnsemblPlants" id="AET7Gv20888300.1"/>
    </source>
</evidence>
<dbReference type="AlphaFoldDB" id="A0A453SC45"/>
<proteinExistence type="inferred from homology"/>
<feature type="domain" description="SWIM-type" evidence="3">
    <location>
        <begin position="94"/>
        <end position="132"/>
    </location>
</feature>
<accession>A0A453SC45</accession>